<dbReference type="AlphaFoldDB" id="M1D3N8"/>
<sequence length="69" mass="8231">MTFRYLACTSMQLKEIPHLLTENTTSRNSYFTLYTMAEKPLNFATVHIWTMRKATLRSMHQKLKHLLKL</sequence>
<dbReference type="Gramene" id="PGSC0003DMT400080565">
    <property type="protein sequence ID" value="PGSC0003DMT400080565"/>
    <property type="gene ID" value="PGSC0003DMG400031372"/>
</dbReference>
<dbReference type="Proteomes" id="UP000011115">
    <property type="component" value="Unassembled WGS sequence"/>
</dbReference>
<dbReference type="InParanoid" id="M1D3N8"/>
<organism evidence="1 2">
    <name type="scientific">Solanum tuberosum</name>
    <name type="common">Potato</name>
    <dbReference type="NCBI Taxonomy" id="4113"/>
    <lineage>
        <taxon>Eukaryota</taxon>
        <taxon>Viridiplantae</taxon>
        <taxon>Streptophyta</taxon>
        <taxon>Embryophyta</taxon>
        <taxon>Tracheophyta</taxon>
        <taxon>Spermatophyta</taxon>
        <taxon>Magnoliopsida</taxon>
        <taxon>eudicotyledons</taxon>
        <taxon>Gunneridae</taxon>
        <taxon>Pentapetalae</taxon>
        <taxon>asterids</taxon>
        <taxon>lamiids</taxon>
        <taxon>Solanales</taxon>
        <taxon>Solanaceae</taxon>
        <taxon>Solanoideae</taxon>
        <taxon>Solaneae</taxon>
        <taxon>Solanum</taxon>
    </lineage>
</organism>
<proteinExistence type="predicted"/>
<name>M1D3N8_SOLTU</name>
<protein>
    <submittedName>
        <fullName evidence="1">Histone acetyltransferase</fullName>
    </submittedName>
</protein>
<dbReference type="PaxDb" id="4113-PGSC0003DMT400080565"/>
<accession>M1D3N8</accession>
<keyword evidence="2" id="KW-1185">Reference proteome</keyword>
<evidence type="ECO:0000313" key="2">
    <source>
        <dbReference type="Proteomes" id="UP000011115"/>
    </source>
</evidence>
<reference evidence="2" key="1">
    <citation type="journal article" date="2011" name="Nature">
        <title>Genome sequence and analysis of the tuber crop potato.</title>
        <authorList>
            <consortium name="The Potato Genome Sequencing Consortium"/>
        </authorList>
    </citation>
    <scope>NUCLEOTIDE SEQUENCE [LARGE SCALE GENOMIC DNA]</scope>
    <source>
        <strain evidence="2">cv. DM1-3 516 R44</strain>
    </source>
</reference>
<dbReference type="HOGENOM" id="CLU_2780804_0_0_1"/>
<reference evidence="1" key="2">
    <citation type="submission" date="2015-06" db="UniProtKB">
        <authorList>
            <consortium name="EnsemblPlants"/>
        </authorList>
    </citation>
    <scope>IDENTIFICATION</scope>
    <source>
        <strain evidence="1">DM1-3 516 R44</strain>
    </source>
</reference>
<evidence type="ECO:0000313" key="1">
    <source>
        <dbReference type="EnsemblPlants" id="PGSC0003DMT400080565"/>
    </source>
</evidence>
<dbReference type="EnsemblPlants" id="PGSC0003DMT400080565">
    <property type="protein sequence ID" value="PGSC0003DMT400080565"/>
    <property type="gene ID" value="PGSC0003DMG400031372"/>
</dbReference>